<gene>
    <name evidence="2" type="ORF">EBH_0037480</name>
</gene>
<evidence type="ECO:0000256" key="1">
    <source>
        <dbReference type="SAM" id="MobiDB-lite"/>
    </source>
</evidence>
<name>U6LNS7_9EIME</name>
<feature type="region of interest" description="Disordered" evidence="1">
    <location>
        <begin position="1"/>
        <end position="113"/>
    </location>
</feature>
<evidence type="ECO:0000313" key="3">
    <source>
        <dbReference type="Proteomes" id="UP000030750"/>
    </source>
</evidence>
<proteinExistence type="predicted"/>
<dbReference type="EMBL" id="HG712494">
    <property type="protein sequence ID" value="CDJ50913.1"/>
    <property type="molecule type" value="Genomic_DNA"/>
</dbReference>
<reference evidence="2" key="1">
    <citation type="submission" date="2013-10" db="EMBL/GenBank/DDBJ databases">
        <title>Genomic analysis of the causative agents of coccidiosis in chickens.</title>
        <authorList>
            <person name="Reid A.J."/>
            <person name="Blake D."/>
            <person name="Billington K."/>
            <person name="Browne H."/>
            <person name="Dunn M."/>
            <person name="Hung S."/>
            <person name="Kawahara F."/>
            <person name="Miranda-Saavedra D."/>
            <person name="Mourier T."/>
            <person name="Nagra H."/>
            <person name="Otto T.D."/>
            <person name="Rawlings N."/>
            <person name="Sanchez A."/>
            <person name="Sanders M."/>
            <person name="Subramaniam C."/>
            <person name="Tay Y."/>
            <person name="Dear P."/>
            <person name="Doerig C."/>
            <person name="Gruber A."/>
            <person name="Parkinson J."/>
            <person name="Shirley M."/>
            <person name="Wan K.L."/>
            <person name="Berriman M."/>
            <person name="Tomley F."/>
            <person name="Pain A."/>
        </authorList>
    </citation>
    <scope>NUCLEOTIDE SEQUENCE [LARGE SCALE GENOMIC DNA]</scope>
    <source>
        <strain evidence="2">Houghton</strain>
    </source>
</reference>
<feature type="compositionally biased region" description="Polar residues" evidence="1">
    <location>
        <begin position="56"/>
        <end position="65"/>
    </location>
</feature>
<keyword evidence="3" id="KW-1185">Reference proteome</keyword>
<sequence>MPLKKFGEKLKSSLHHLSPKSKKHDEQADGDLSPCSLPTVATSQQQQPVQQSAPSCQKNCNSTSACADGTNKLADKPAQGNVEQRQAQDIPDSMRIQTPVPSPTAIEPASLPPDNGKVNCGSCACGNTTPRWNANEDIFPTMYYLVKAQKKTPINQSILLVNPSKSDKTFSLRIAGGSNASLEKEAANIPGDYVERVTVSITPEKETEDVYIDMLQGKYLYDKIRVQTQLL</sequence>
<dbReference type="VEuPathDB" id="ToxoDB:EBH_0037480"/>
<evidence type="ECO:0000313" key="2">
    <source>
        <dbReference type="EMBL" id="CDJ50913.1"/>
    </source>
</evidence>
<dbReference type="Proteomes" id="UP000030750">
    <property type="component" value="Unassembled WGS sequence"/>
</dbReference>
<dbReference type="OrthoDB" id="345899at2759"/>
<feature type="compositionally biased region" description="Basic residues" evidence="1">
    <location>
        <begin position="12"/>
        <end position="22"/>
    </location>
</feature>
<accession>U6LNS7</accession>
<reference evidence="2" key="2">
    <citation type="submission" date="2013-10" db="EMBL/GenBank/DDBJ databases">
        <authorList>
            <person name="Aslett M."/>
        </authorList>
    </citation>
    <scope>NUCLEOTIDE SEQUENCE [LARGE SCALE GENOMIC DNA]</scope>
    <source>
        <strain evidence="2">Houghton</strain>
    </source>
</reference>
<dbReference type="AlphaFoldDB" id="U6LNS7"/>
<feature type="compositionally biased region" description="Basic and acidic residues" evidence="1">
    <location>
        <begin position="1"/>
        <end position="11"/>
    </location>
</feature>
<feature type="compositionally biased region" description="Low complexity" evidence="1">
    <location>
        <begin position="38"/>
        <end position="55"/>
    </location>
</feature>
<organism evidence="2 3">
    <name type="scientific">Eimeria brunetti</name>
    <dbReference type="NCBI Taxonomy" id="51314"/>
    <lineage>
        <taxon>Eukaryota</taxon>
        <taxon>Sar</taxon>
        <taxon>Alveolata</taxon>
        <taxon>Apicomplexa</taxon>
        <taxon>Conoidasida</taxon>
        <taxon>Coccidia</taxon>
        <taxon>Eucoccidiorida</taxon>
        <taxon>Eimeriorina</taxon>
        <taxon>Eimeriidae</taxon>
        <taxon>Eimeria</taxon>
    </lineage>
</organism>
<protein>
    <submittedName>
        <fullName evidence="2">Uncharacterized protein</fullName>
    </submittedName>
</protein>